<evidence type="ECO:0000256" key="2">
    <source>
        <dbReference type="ARBA" id="ARBA00005327"/>
    </source>
</evidence>
<feature type="transmembrane region" description="Helical" evidence="8">
    <location>
        <begin position="74"/>
        <end position="94"/>
    </location>
</feature>
<organism evidence="9">
    <name type="scientific">Tribolium castaneum</name>
    <name type="common">Red flour beetle</name>
    <dbReference type="NCBI Taxonomy" id="7070"/>
    <lineage>
        <taxon>Eukaryota</taxon>
        <taxon>Metazoa</taxon>
        <taxon>Ecdysozoa</taxon>
        <taxon>Arthropoda</taxon>
        <taxon>Hexapoda</taxon>
        <taxon>Insecta</taxon>
        <taxon>Pterygota</taxon>
        <taxon>Neoptera</taxon>
        <taxon>Endopterygota</taxon>
        <taxon>Coleoptera</taxon>
        <taxon>Polyphaga</taxon>
        <taxon>Cucujiformia</taxon>
        <taxon>Tenebrionidae</taxon>
        <taxon>Tenebrionidae incertae sedis</taxon>
        <taxon>Tribolium</taxon>
    </lineage>
</organism>
<protein>
    <submittedName>
        <fullName evidence="9">Gustatory receptor candidate 31</fullName>
    </submittedName>
</protein>
<dbReference type="AlphaFoldDB" id="A2AX93"/>
<dbReference type="GO" id="GO:0008527">
    <property type="term" value="F:taste receptor activity"/>
    <property type="evidence" value="ECO:0007669"/>
    <property type="project" value="InterPro"/>
</dbReference>
<keyword evidence="4 8" id="KW-0812">Transmembrane</keyword>
<evidence type="ECO:0000256" key="4">
    <source>
        <dbReference type="ARBA" id="ARBA00022692"/>
    </source>
</evidence>
<evidence type="ECO:0000256" key="6">
    <source>
        <dbReference type="ARBA" id="ARBA00023136"/>
    </source>
</evidence>
<proteinExistence type="inferred from homology"/>
<dbReference type="PANTHER" id="PTHR21421:SF29">
    <property type="entry name" value="GUSTATORY RECEPTOR 5A FOR TREHALOSE-RELATED"/>
    <property type="match status" value="1"/>
</dbReference>
<dbReference type="GO" id="GO:0050916">
    <property type="term" value="P:sensory perception of sweet taste"/>
    <property type="evidence" value="ECO:0007669"/>
    <property type="project" value="UniProtKB-ARBA"/>
</dbReference>
<gene>
    <name evidence="9" type="primary">gr31</name>
</gene>
<accession>A2AX93</accession>
<keyword evidence="5 8" id="KW-1133">Transmembrane helix</keyword>
<evidence type="ECO:0000256" key="1">
    <source>
        <dbReference type="ARBA" id="ARBA00004651"/>
    </source>
</evidence>
<reference evidence="9" key="1">
    <citation type="submission" date="2006-07" db="EMBL/GenBank/DDBJ databases">
        <authorList>
            <person name="Abdel-latief M."/>
        </authorList>
    </citation>
    <scope>NUCLEOTIDE SEQUENCE</scope>
</reference>
<evidence type="ECO:0000256" key="3">
    <source>
        <dbReference type="ARBA" id="ARBA00022475"/>
    </source>
</evidence>
<dbReference type="HOGENOM" id="CLU_043581_0_0_1"/>
<evidence type="ECO:0000256" key="5">
    <source>
        <dbReference type="ARBA" id="ARBA00022989"/>
    </source>
</evidence>
<feature type="transmembrane region" description="Helical" evidence="8">
    <location>
        <begin position="195"/>
        <end position="218"/>
    </location>
</feature>
<comment type="subcellular location">
    <subcellularLocation>
        <location evidence="1">Cell membrane</location>
        <topology evidence="1">Multi-pass membrane protein</topology>
    </subcellularLocation>
</comment>
<keyword evidence="3" id="KW-1003">Cell membrane</keyword>
<dbReference type="GO" id="GO:0005886">
    <property type="term" value="C:plasma membrane"/>
    <property type="evidence" value="ECO:0007669"/>
    <property type="project" value="UniProtKB-SubCell"/>
</dbReference>
<reference evidence="9" key="2">
    <citation type="journal article" date="2007" name="PLoS ONE">
        <title>A Family of Chemoreceptors in Tribolium castaneum (Tenebrionidae: Coleoptera).</title>
        <authorList>
            <person name="Abdel-Latief M."/>
        </authorList>
    </citation>
    <scope>NUCLEOTIDE SEQUENCE</scope>
</reference>
<keyword evidence="6 8" id="KW-0472">Membrane</keyword>
<name>A2AX93_TRICA</name>
<evidence type="ECO:0000256" key="8">
    <source>
        <dbReference type="SAM" id="Phobius"/>
    </source>
</evidence>
<keyword evidence="7 9" id="KW-0675">Receptor</keyword>
<dbReference type="PANTHER" id="PTHR21421">
    <property type="entry name" value="GUSTATORY RECEPTOR"/>
    <property type="match status" value="1"/>
</dbReference>
<evidence type="ECO:0000256" key="7">
    <source>
        <dbReference type="ARBA" id="ARBA00023170"/>
    </source>
</evidence>
<dbReference type="InterPro" id="IPR009318">
    <property type="entry name" value="Gustatory_rcpt"/>
</dbReference>
<dbReference type="Pfam" id="PF06151">
    <property type="entry name" value="Trehalose_recp"/>
    <property type="match status" value="1"/>
</dbReference>
<evidence type="ECO:0000313" key="9">
    <source>
        <dbReference type="EMBL" id="CAL23164.1"/>
    </source>
</evidence>
<sequence length="250" mass="28446">MGSVAINHSLKKRLKIITIVILVVATGNIIHTTSNKQLQFFAVEHLLIQCYIAVSIFGSSSFEADLRQFYKTAYSAIFTVIDFSLCKAILVHAITIRSTFSWTFIDVFIMLTSTAFVFRLKQLNAKVEMLKNARVKNTALWKQLRYEHYRLYQLSVLIDNNMSYIIIVSFATNLYFIIIQLFGSMKIVKGTLKTAYYLISFALLIMRLISVCLCGASVHSESSKVLPLLFSVSSSSYNCEVLFSFLIDQF</sequence>
<comment type="similarity">
    <text evidence="2">Belongs to the insect chemoreceptor superfamily. Gustatory receptor (GR) family. Gr5a subfamily.</text>
</comment>
<feature type="transmembrane region" description="Helical" evidence="8">
    <location>
        <begin position="164"/>
        <end position="183"/>
    </location>
</feature>
<feature type="transmembrane region" description="Helical" evidence="8">
    <location>
        <begin position="40"/>
        <end position="62"/>
    </location>
</feature>
<dbReference type="EMBL" id="AM292352">
    <property type="protein sequence ID" value="CAL23164.1"/>
    <property type="molecule type" value="Genomic_DNA"/>
</dbReference>
<feature type="transmembrane region" description="Helical" evidence="8">
    <location>
        <begin position="16"/>
        <end position="34"/>
    </location>
</feature>